<organism evidence="7 8">
    <name type="scientific">Dehalogenimonas alkenigignens</name>
    <dbReference type="NCBI Taxonomy" id="1217799"/>
    <lineage>
        <taxon>Bacteria</taxon>
        <taxon>Bacillati</taxon>
        <taxon>Chloroflexota</taxon>
        <taxon>Dehalococcoidia</taxon>
        <taxon>Dehalococcoidales</taxon>
        <taxon>Dehalococcoidaceae</taxon>
        <taxon>Dehalogenimonas</taxon>
    </lineage>
</organism>
<dbReference type="RefSeq" id="WP_058439009.1">
    <property type="nucleotide sequence ID" value="NZ_KQ758903.1"/>
</dbReference>
<sequence>MNELIIGDDFIKILLVLVLGSAALIITQRSLVSLFSIYAAQSAILAAVALALFTREGTASLLFMAVLTVASKVIIIPFFLRRLLAVMPIKRDLEFHYLTPIGSIILSTGLFFVVYQAFSALSPALEVSRLFILGAVIGVSLALMGMMVIMSRRKVITKIIGYLSMENGVLLFSMFIAEMPFIIEVLIIVDLLMIIVLSAVLAFGIDSSVEAFHKRLNQLGLDFED</sequence>
<dbReference type="STRING" id="1217799.DEALK_08560"/>
<feature type="transmembrane region" description="Helical" evidence="6">
    <location>
        <begin position="6"/>
        <end position="27"/>
    </location>
</feature>
<gene>
    <name evidence="7" type="ORF">DEALK_08560</name>
</gene>
<dbReference type="EMBL" id="LFDV01000002">
    <property type="protein sequence ID" value="KTB48011.1"/>
    <property type="molecule type" value="Genomic_DNA"/>
</dbReference>
<name>A0A0W0GHH9_9CHLR</name>
<evidence type="ECO:0000256" key="1">
    <source>
        <dbReference type="ARBA" id="ARBA00004651"/>
    </source>
</evidence>
<keyword evidence="3 6" id="KW-0812">Transmembrane</keyword>
<evidence type="ECO:0000256" key="6">
    <source>
        <dbReference type="SAM" id="Phobius"/>
    </source>
</evidence>
<dbReference type="PANTHER" id="PTHR38601:SF1">
    <property type="entry name" value="HYDROGENASE-4 COMPONENT E"/>
    <property type="match status" value="1"/>
</dbReference>
<dbReference type="GO" id="GO:0005886">
    <property type="term" value="C:plasma membrane"/>
    <property type="evidence" value="ECO:0007669"/>
    <property type="project" value="UniProtKB-SubCell"/>
</dbReference>
<evidence type="ECO:0000313" key="8">
    <source>
        <dbReference type="Proteomes" id="UP000053947"/>
    </source>
</evidence>
<comment type="caution">
    <text evidence="7">The sequence shown here is derived from an EMBL/GenBank/DDBJ whole genome shotgun (WGS) entry which is preliminary data.</text>
</comment>
<accession>A0A0W0GHH9</accession>
<feature type="transmembrane region" description="Helical" evidence="6">
    <location>
        <begin position="34"/>
        <end position="53"/>
    </location>
</feature>
<keyword evidence="2" id="KW-1003">Cell membrane</keyword>
<dbReference type="OrthoDB" id="156424at2"/>
<feature type="transmembrane region" description="Helical" evidence="6">
    <location>
        <begin position="159"/>
        <end position="176"/>
    </location>
</feature>
<feature type="transmembrane region" description="Helical" evidence="6">
    <location>
        <begin position="59"/>
        <end position="80"/>
    </location>
</feature>
<feature type="transmembrane region" description="Helical" evidence="6">
    <location>
        <begin position="182"/>
        <end position="205"/>
    </location>
</feature>
<reference evidence="7 8" key="1">
    <citation type="submission" date="2015-06" db="EMBL/GenBank/DDBJ databases">
        <title>Genome sequence of the organohalide-respiring Dehalogenimonas alkenigignens type strain (IP3-3T).</title>
        <authorList>
            <person name="Key T.A."/>
            <person name="Richmond D.P."/>
            <person name="Bowman K.S."/>
            <person name="Cho Y.-J."/>
            <person name="Chun J."/>
            <person name="da Costa M.S."/>
            <person name="Rainey F.A."/>
            <person name="Moe W.M."/>
        </authorList>
    </citation>
    <scope>NUCLEOTIDE SEQUENCE [LARGE SCALE GENOMIC DNA]</scope>
    <source>
        <strain evidence="7 8">IP3-3</strain>
    </source>
</reference>
<protein>
    <submittedName>
        <fullName evidence="7">Hydrogenase 4 membrane component (E)</fullName>
    </submittedName>
</protein>
<feature type="transmembrane region" description="Helical" evidence="6">
    <location>
        <begin position="130"/>
        <end position="150"/>
    </location>
</feature>
<dbReference type="PANTHER" id="PTHR38601">
    <property type="entry name" value="HYDROGENASE-4 COMPONENT E"/>
    <property type="match status" value="1"/>
</dbReference>
<feature type="transmembrane region" description="Helical" evidence="6">
    <location>
        <begin position="101"/>
        <end position="118"/>
    </location>
</feature>
<evidence type="ECO:0000256" key="5">
    <source>
        <dbReference type="ARBA" id="ARBA00023136"/>
    </source>
</evidence>
<evidence type="ECO:0000256" key="3">
    <source>
        <dbReference type="ARBA" id="ARBA00022692"/>
    </source>
</evidence>
<keyword evidence="4 6" id="KW-1133">Transmembrane helix</keyword>
<proteinExistence type="predicted"/>
<comment type="subcellular location">
    <subcellularLocation>
        <location evidence="1">Cell membrane</location>
        <topology evidence="1">Multi-pass membrane protein</topology>
    </subcellularLocation>
</comment>
<keyword evidence="5 6" id="KW-0472">Membrane</keyword>
<dbReference type="AlphaFoldDB" id="A0A0W0GHH9"/>
<dbReference type="Proteomes" id="UP000053947">
    <property type="component" value="Unassembled WGS sequence"/>
</dbReference>
<evidence type="ECO:0000256" key="2">
    <source>
        <dbReference type="ARBA" id="ARBA00022475"/>
    </source>
</evidence>
<evidence type="ECO:0000313" key="7">
    <source>
        <dbReference type="EMBL" id="KTB48011.1"/>
    </source>
</evidence>
<keyword evidence="8" id="KW-1185">Reference proteome</keyword>
<dbReference type="InterPro" id="IPR038730">
    <property type="entry name" value="HyfE-like"/>
</dbReference>
<evidence type="ECO:0000256" key="4">
    <source>
        <dbReference type="ARBA" id="ARBA00022989"/>
    </source>
</evidence>